<protein>
    <recommendedName>
        <fullName evidence="6">Protein HflK</fullName>
    </recommendedName>
</protein>
<comment type="similarity">
    <text evidence="2 6">Belongs to the band 7/mec-2 family. HflK subfamily.</text>
</comment>
<feature type="domain" description="Band 7" evidence="8">
    <location>
        <begin position="71"/>
        <end position="231"/>
    </location>
</feature>
<evidence type="ECO:0000256" key="1">
    <source>
        <dbReference type="ARBA" id="ARBA00004167"/>
    </source>
</evidence>
<feature type="compositionally biased region" description="Polar residues" evidence="7">
    <location>
        <begin position="1"/>
        <end position="12"/>
    </location>
</feature>
<evidence type="ECO:0000259" key="8">
    <source>
        <dbReference type="SMART" id="SM00244"/>
    </source>
</evidence>
<evidence type="ECO:0000256" key="4">
    <source>
        <dbReference type="ARBA" id="ARBA00022989"/>
    </source>
</evidence>
<dbReference type="GO" id="GO:0006508">
    <property type="term" value="P:proteolysis"/>
    <property type="evidence" value="ECO:0007669"/>
    <property type="project" value="UniProtKB-KW"/>
</dbReference>
<evidence type="ECO:0000256" key="2">
    <source>
        <dbReference type="ARBA" id="ARBA00006971"/>
    </source>
</evidence>
<proteinExistence type="inferred from homology"/>
<dbReference type="InterPro" id="IPR050710">
    <property type="entry name" value="Band7/mec-2_domain"/>
</dbReference>
<dbReference type="Gene3D" id="3.30.479.30">
    <property type="entry name" value="Band 7 domain"/>
    <property type="match status" value="1"/>
</dbReference>
<comment type="caution">
    <text evidence="9">The sequence shown here is derived from an EMBL/GenBank/DDBJ whole genome shotgun (WGS) entry which is preliminary data.</text>
</comment>
<dbReference type="CDD" id="cd03404">
    <property type="entry name" value="SPFH_HflK"/>
    <property type="match status" value="1"/>
</dbReference>
<evidence type="ECO:0000256" key="5">
    <source>
        <dbReference type="ARBA" id="ARBA00023136"/>
    </source>
</evidence>
<evidence type="ECO:0000313" key="10">
    <source>
        <dbReference type="Proteomes" id="UP001501294"/>
    </source>
</evidence>
<evidence type="ECO:0000256" key="7">
    <source>
        <dbReference type="SAM" id="MobiDB-lite"/>
    </source>
</evidence>
<feature type="region of interest" description="Disordered" evidence="7">
    <location>
        <begin position="1"/>
        <end position="27"/>
    </location>
</feature>
<keyword evidence="5 6" id="KW-0472">Membrane</keyword>
<reference evidence="10" key="1">
    <citation type="journal article" date="2019" name="Int. J. Syst. Evol. Microbiol.">
        <title>The Global Catalogue of Microorganisms (GCM) 10K type strain sequencing project: providing services to taxonomists for standard genome sequencing and annotation.</title>
        <authorList>
            <consortium name="The Broad Institute Genomics Platform"/>
            <consortium name="The Broad Institute Genome Sequencing Center for Infectious Disease"/>
            <person name="Wu L."/>
            <person name="Ma J."/>
        </authorList>
    </citation>
    <scope>NUCLEOTIDE SEQUENCE [LARGE SCALE GENOMIC DNA]</scope>
    <source>
        <strain evidence="10">JCM 17727</strain>
    </source>
</reference>
<dbReference type="NCBIfam" id="TIGR01933">
    <property type="entry name" value="hflK"/>
    <property type="match status" value="1"/>
</dbReference>
<feature type="transmembrane region" description="Helical" evidence="6">
    <location>
        <begin position="56"/>
        <end position="76"/>
    </location>
</feature>
<dbReference type="InterPro" id="IPR001972">
    <property type="entry name" value="Stomatin_HflK_fam"/>
</dbReference>
<dbReference type="InterPro" id="IPR001107">
    <property type="entry name" value="Band_7"/>
</dbReference>
<dbReference type="PANTHER" id="PTHR43327:SF2">
    <property type="entry name" value="MODULATOR OF FTSH PROTEASE HFLK"/>
    <property type="match status" value="1"/>
</dbReference>
<keyword evidence="4 6" id="KW-1133">Transmembrane helix</keyword>
<sequence>MAWNEPGNNNQDPWGKKRPNNNNDLDDMIKKAGEKIGGIFGGGSGDGKKSDSSKPFIIIGLIVLVAFYVFKGFYTVKEAEKAVITRFGAYDRTVGPGLGWAPFLIDRVYKVDVNTQLKKEISGTILTKDKNIVDVDFTIVYRIDVPEDYLFNVNHQDKTIEQVAEAAIRQTVGQSLIDDVLKDNKTRIMDDTLVEMEKILEPYNMGVEIYEVNMTESKPPIDVRPAFDDVTSSISDKKRYVQEATAYQNDKLPKAEGQAARIINEAEAYKSQVVEKARGEVARFQQLLPEYELAPEVTRKRLYLETVERVLSSVSKVVIDTEGSSNLTYLPLDKIVNKNKSPKSNGGQNNE</sequence>
<dbReference type="SUPFAM" id="SSF117892">
    <property type="entry name" value="Band 7/SPFH domain"/>
    <property type="match status" value="1"/>
</dbReference>
<comment type="subunit">
    <text evidence="6">HflC and HflK may interact to form a multimeric complex.</text>
</comment>
<keyword evidence="3 6" id="KW-0812">Transmembrane</keyword>
<name>A0ABP8I452_9GAMM</name>
<evidence type="ECO:0000313" key="9">
    <source>
        <dbReference type="EMBL" id="GAA4350917.1"/>
    </source>
</evidence>
<keyword evidence="10" id="KW-1185">Reference proteome</keyword>
<evidence type="ECO:0000256" key="6">
    <source>
        <dbReference type="RuleBase" id="RU364113"/>
    </source>
</evidence>
<dbReference type="InterPro" id="IPR010201">
    <property type="entry name" value="HflK"/>
</dbReference>
<dbReference type="RefSeq" id="WP_223578638.1">
    <property type="nucleotide sequence ID" value="NZ_BAABFU010000002.1"/>
</dbReference>
<dbReference type="PRINTS" id="PR00721">
    <property type="entry name" value="STOMATIN"/>
</dbReference>
<keyword evidence="9" id="KW-0378">Hydrolase</keyword>
<accession>A0ABP8I452</accession>
<dbReference type="Pfam" id="PF01145">
    <property type="entry name" value="Band_7"/>
    <property type="match status" value="1"/>
</dbReference>
<comment type="function">
    <text evidence="6">HflC and HflK could encode or regulate a protease.</text>
</comment>
<keyword evidence="9" id="KW-0645">Protease</keyword>
<dbReference type="InterPro" id="IPR036013">
    <property type="entry name" value="Band_7/SPFH_dom_sf"/>
</dbReference>
<gene>
    <name evidence="9" type="primary">hflK</name>
    <name evidence="9" type="ORF">GCM10023150_17170</name>
</gene>
<dbReference type="InterPro" id="IPR020980">
    <property type="entry name" value="Membrane_HflK_N"/>
</dbReference>
<dbReference type="Proteomes" id="UP001501294">
    <property type="component" value="Unassembled WGS sequence"/>
</dbReference>
<organism evidence="9 10">
    <name type="scientific">Kangiella taiwanensis</name>
    <dbReference type="NCBI Taxonomy" id="1079179"/>
    <lineage>
        <taxon>Bacteria</taxon>
        <taxon>Pseudomonadati</taxon>
        <taxon>Pseudomonadota</taxon>
        <taxon>Gammaproteobacteria</taxon>
        <taxon>Kangiellales</taxon>
        <taxon>Kangiellaceae</taxon>
        <taxon>Kangiella</taxon>
    </lineage>
</organism>
<evidence type="ECO:0000256" key="3">
    <source>
        <dbReference type="ARBA" id="ARBA00022692"/>
    </source>
</evidence>
<dbReference type="SMART" id="SM00244">
    <property type="entry name" value="PHB"/>
    <property type="match status" value="1"/>
</dbReference>
<dbReference type="GO" id="GO:0008233">
    <property type="term" value="F:peptidase activity"/>
    <property type="evidence" value="ECO:0007669"/>
    <property type="project" value="UniProtKB-KW"/>
</dbReference>
<dbReference type="PANTHER" id="PTHR43327">
    <property type="entry name" value="STOMATIN-LIKE PROTEIN 2, MITOCHONDRIAL"/>
    <property type="match status" value="1"/>
</dbReference>
<dbReference type="EMBL" id="BAABFU010000002">
    <property type="protein sequence ID" value="GAA4350917.1"/>
    <property type="molecule type" value="Genomic_DNA"/>
</dbReference>
<dbReference type="Pfam" id="PF12221">
    <property type="entry name" value="HflK_N"/>
    <property type="match status" value="1"/>
</dbReference>
<comment type="subcellular location">
    <subcellularLocation>
        <location evidence="1">Membrane</location>
        <topology evidence="1">Single-pass membrane protein</topology>
    </subcellularLocation>
</comment>